<evidence type="ECO:0000256" key="3">
    <source>
        <dbReference type="ARBA" id="ARBA00022989"/>
    </source>
</evidence>
<keyword evidence="8" id="KW-1185">Reference proteome</keyword>
<keyword evidence="4 5" id="KW-0472">Membrane</keyword>
<comment type="subcellular location">
    <subcellularLocation>
        <location evidence="1">Membrane</location>
        <topology evidence="1">Multi-pass membrane protein</topology>
    </subcellularLocation>
</comment>
<dbReference type="InterPro" id="IPR035952">
    <property type="entry name" value="Rhomboid-like_sf"/>
</dbReference>
<keyword evidence="3 5" id="KW-1133">Transmembrane helix</keyword>
<evidence type="ECO:0000256" key="1">
    <source>
        <dbReference type="ARBA" id="ARBA00004141"/>
    </source>
</evidence>
<dbReference type="PANTHER" id="PTHR43731">
    <property type="entry name" value="RHOMBOID PROTEASE"/>
    <property type="match status" value="1"/>
</dbReference>
<protein>
    <submittedName>
        <fullName evidence="7">Peptidase, S54 family</fullName>
        <ecNumber evidence="7">3.4.21.-</ecNumber>
    </submittedName>
</protein>
<dbReference type="Proteomes" id="UP000006237">
    <property type="component" value="Unassembled WGS sequence"/>
</dbReference>
<reference evidence="7 8" key="1">
    <citation type="submission" date="2009-01" db="EMBL/GenBank/DDBJ databases">
        <authorList>
            <person name="Qin X."/>
            <person name="Bachman B."/>
            <person name="Battles P."/>
            <person name="Bell A."/>
            <person name="Bess C."/>
            <person name="Bickham C."/>
            <person name="Chaboub L."/>
            <person name="Chen D."/>
            <person name="Coyle M."/>
            <person name="Deiros D.R."/>
            <person name="Dinh H."/>
            <person name="Forbes L."/>
            <person name="Fowler G."/>
            <person name="Francisco L."/>
            <person name="Fu Q."/>
            <person name="Gubbala S."/>
            <person name="Hale W."/>
            <person name="Han Y."/>
            <person name="Hemphill L."/>
            <person name="Highlander S.K."/>
            <person name="Hirani K."/>
            <person name="Hogues M."/>
            <person name="Jackson L."/>
            <person name="Jakkamsetti A."/>
            <person name="Javaid M."/>
            <person name="Jiang H."/>
            <person name="Korchina V."/>
            <person name="Kovar C."/>
            <person name="Lara F."/>
            <person name="Lee S."/>
            <person name="Mata R."/>
            <person name="Mathew T."/>
            <person name="Moen C."/>
            <person name="Morales K."/>
            <person name="Munidasa M."/>
            <person name="Nazareth L."/>
            <person name="Ngo R."/>
            <person name="Nguyen L."/>
            <person name="Okwuonu G."/>
            <person name="Ongeri F."/>
            <person name="Patil S."/>
            <person name="Petrosino J."/>
            <person name="Pham C."/>
            <person name="Pham P."/>
            <person name="Pu L.-L."/>
            <person name="Puazo M."/>
            <person name="Raj R."/>
            <person name="Reid J."/>
            <person name="Rouhana J."/>
            <person name="Saada N."/>
            <person name="Shang Y."/>
            <person name="Simmons D."/>
            <person name="Thornton R."/>
            <person name="Warren J."/>
            <person name="Weissenberger G."/>
            <person name="Zhang J."/>
            <person name="Zhang L."/>
            <person name="Zhou C."/>
            <person name="Zhu D."/>
            <person name="Muzny D."/>
            <person name="Worley K."/>
            <person name="Gibbs R."/>
        </authorList>
    </citation>
    <scope>NUCLEOTIDE SEQUENCE [LARGE SCALE GENOMIC DNA]</scope>
    <source>
        <strain evidence="7 8">ATCC 51866</strain>
    </source>
</reference>
<dbReference type="GO" id="GO:0016787">
    <property type="term" value="F:hydrolase activity"/>
    <property type="evidence" value="ECO:0007669"/>
    <property type="project" value="UniProtKB-KW"/>
</dbReference>
<dbReference type="InterPro" id="IPR022764">
    <property type="entry name" value="Peptidase_S54_rhomboid_dom"/>
</dbReference>
<dbReference type="SUPFAM" id="SSF144091">
    <property type="entry name" value="Rhomboid-like"/>
    <property type="match status" value="1"/>
</dbReference>
<name>A0ABP2DWV5_9CORY</name>
<feature type="transmembrane region" description="Helical" evidence="5">
    <location>
        <begin position="109"/>
        <end position="131"/>
    </location>
</feature>
<organism evidence="7 8">
    <name type="scientific">Corynebacterium glucuronolyticum ATCC 51866</name>
    <dbReference type="NCBI Taxonomy" id="548478"/>
    <lineage>
        <taxon>Bacteria</taxon>
        <taxon>Bacillati</taxon>
        <taxon>Actinomycetota</taxon>
        <taxon>Actinomycetes</taxon>
        <taxon>Mycobacteriales</taxon>
        <taxon>Corynebacteriaceae</taxon>
        <taxon>Corynebacterium</taxon>
    </lineage>
</organism>
<feature type="transmembrane region" description="Helical" evidence="5">
    <location>
        <begin position="191"/>
        <end position="209"/>
    </location>
</feature>
<evidence type="ECO:0000313" key="7">
    <source>
        <dbReference type="EMBL" id="EEI62415.1"/>
    </source>
</evidence>
<feature type="transmembrane region" description="Helical" evidence="5">
    <location>
        <begin position="215"/>
        <end position="234"/>
    </location>
</feature>
<gene>
    <name evidence="7" type="ORF">HMPREF0293_2136</name>
</gene>
<feature type="transmembrane region" description="Helical" evidence="5">
    <location>
        <begin position="164"/>
        <end position="184"/>
    </location>
</feature>
<comment type="caution">
    <text evidence="7">The sequence shown here is derived from an EMBL/GenBank/DDBJ whole genome shotgun (WGS) entry which is preliminary data.</text>
</comment>
<dbReference type="EC" id="3.4.21.-" evidence="7"/>
<dbReference type="Gene3D" id="1.20.1540.10">
    <property type="entry name" value="Rhomboid-like"/>
    <property type="match status" value="1"/>
</dbReference>
<keyword evidence="2 5" id="KW-0812">Transmembrane</keyword>
<dbReference type="PANTHER" id="PTHR43731:SF9">
    <property type="entry name" value="SLR1461 PROTEIN"/>
    <property type="match status" value="1"/>
</dbReference>
<evidence type="ECO:0000313" key="8">
    <source>
        <dbReference type="Proteomes" id="UP000006237"/>
    </source>
</evidence>
<evidence type="ECO:0000256" key="5">
    <source>
        <dbReference type="SAM" id="Phobius"/>
    </source>
</evidence>
<feature type="transmembrane region" description="Helical" evidence="5">
    <location>
        <begin position="138"/>
        <end position="158"/>
    </location>
</feature>
<dbReference type="EMBL" id="ACHF01000109">
    <property type="protein sequence ID" value="EEI62415.1"/>
    <property type="molecule type" value="Genomic_DNA"/>
</dbReference>
<keyword evidence="7" id="KW-0378">Hydrolase</keyword>
<feature type="transmembrane region" description="Helical" evidence="5">
    <location>
        <begin position="62"/>
        <end position="89"/>
    </location>
</feature>
<accession>A0ABP2DWV5</accession>
<feature type="domain" description="Peptidase S54 rhomboid" evidence="6">
    <location>
        <begin position="104"/>
        <end position="234"/>
    </location>
</feature>
<dbReference type="InterPro" id="IPR050925">
    <property type="entry name" value="Rhomboid_protease_S54"/>
</dbReference>
<proteinExistence type="predicted"/>
<evidence type="ECO:0000259" key="6">
    <source>
        <dbReference type="Pfam" id="PF01694"/>
    </source>
</evidence>
<evidence type="ECO:0000256" key="4">
    <source>
        <dbReference type="ARBA" id="ARBA00023136"/>
    </source>
</evidence>
<sequence length="250" mass="26662">MDISCKRTAVQMNSFSSSDNPRGGYRTPGYTSQFNQYGQSPLVPGTPAPAPQQPRQRGGIKVGLRIAVGFVIVIWAVFIATYLTGGFLSNFGIHPLDPSSLPFILTSPLLHANLSHIISNTMAGAVFAFLVGCSGKRVFWEVTLICTVIGGFGTWVFGGIGTNHIGASGVIYGWLAYLIVRGIFNKSLREILLGVVLAFTYSGLIWGVLPADPSVSWQGHLFGAIGGILCGIFLTSDDPIRPEKTGVQQG</sequence>
<dbReference type="Pfam" id="PF01694">
    <property type="entry name" value="Rhomboid"/>
    <property type="match status" value="1"/>
</dbReference>
<evidence type="ECO:0000256" key="2">
    <source>
        <dbReference type="ARBA" id="ARBA00022692"/>
    </source>
</evidence>